<dbReference type="PANTHER" id="PTHR15040:SF1">
    <property type="entry name" value="DERMATOPONTIN-LIKE ISOFORM X1"/>
    <property type="match status" value="1"/>
</dbReference>
<feature type="signal peptide" evidence="5">
    <location>
        <begin position="1"/>
        <end position="29"/>
    </location>
</feature>
<dbReference type="Pfam" id="PF14704">
    <property type="entry name" value="DERM"/>
    <property type="match status" value="1"/>
</dbReference>
<dbReference type="PANTHER" id="PTHR15040">
    <property type="entry name" value="DERMATOPONTIN-RELATED"/>
    <property type="match status" value="1"/>
</dbReference>
<reference evidence="6 7" key="1">
    <citation type="journal article" date="2021" name="Elife">
        <title>Chloroplast acquisition without the gene transfer in kleptoplastic sea slugs, Plakobranchus ocellatus.</title>
        <authorList>
            <person name="Maeda T."/>
            <person name="Takahashi S."/>
            <person name="Yoshida T."/>
            <person name="Shimamura S."/>
            <person name="Takaki Y."/>
            <person name="Nagai Y."/>
            <person name="Toyoda A."/>
            <person name="Suzuki Y."/>
            <person name="Arimoto A."/>
            <person name="Ishii H."/>
            <person name="Satoh N."/>
            <person name="Nishiyama T."/>
            <person name="Hasebe M."/>
            <person name="Maruyama T."/>
            <person name="Minagawa J."/>
            <person name="Obokata J."/>
            <person name="Shigenobu S."/>
        </authorList>
    </citation>
    <scope>NUCLEOTIDE SEQUENCE [LARGE SCALE GENOMIC DNA]</scope>
</reference>
<evidence type="ECO:0000256" key="2">
    <source>
        <dbReference type="ARBA" id="ARBA00008712"/>
    </source>
</evidence>
<comment type="similarity">
    <text evidence="2">Belongs to the dermatopontin family.</text>
</comment>
<name>A0AAV4ELB3_9GAST</name>
<evidence type="ECO:0000256" key="4">
    <source>
        <dbReference type="ARBA" id="ARBA00023157"/>
    </source>
</evidence>
<protein>
    <submittedName>
        <fullName evidence="6">Hemagglutinin/amebocyte aggregation factor</fullName>
    </submittedName>
</protein>
<accession>A0AAV4ELB3</accession>
<comment type="caution">
    <text evidence="6">The sequence shown here is derived from an EMBL/GenBank/DDBJ whole genome shotgun (WGS) entry which is preliminary data.</text>
</comment>
<dbReference type="GO" id="GO:0031012">
    <property type="term" value="C:extracellular matrix"/>
    <property type="evidence" value="ECO:0007669"/>
    <property type="project" value="TreeGrafter"/>
</dbReference>
<dbReference type="Proteomes" id="UP000762676">
    <property type="component" value="Unassembled WGS sequence"/>
</dbReference>
<dbReference type="EMBL" id="BMAT01003747">
    <property type="protein sequence ID" value="GFR61561.1"/>
    <property type="molecule type" value="Genomic_DNA"/>
</dbReference>
<dbReference type="GO" id="GO:0005615">
    <property type="term" value="C:extracellular space"/>
    <property type="evidence" value="ECO:0007669"/>
    <property type="project" value="TreeGrafter"/>
</dbReference>
<keyword evidence="7" id="KW-1185">Reference proteome</keyword>
<keyword evidence="5" id="KW-0732">Signal</keyword>
<dbReference type="InterPro" id="IPR026645">
    <property type="entry name" value="Dermatopontin"/>
</dbReference>
<keyword evidence="3" id="KW-0964">Secreted</keyword>
<evidence type="ECO:0000256" key="3">
    <source>
        <dbReference type="ARBA" id="ARBA00022525"/>
    </source>
</evidence>
<evidence type="ECO:0000256" key="1">
    <source>
        <dbReference type="ARBA" id="ARBA00004613"/>
    </source>
</evidence>
<sequence length="186" mass="21612">MVRVKNMPSSRGVLTLLLSLAVVLSVTWADDQFDNAWDGPLNFECPAGEFISSVYSVHNNQREDRRWRLGCSAAPYGAIMPKCSWTEDYVNSWDEPISFMCPTDYAVAGIQSYHDNRFEDRRMKFKCCKPLAYKTLSCTLTPYLNEFDGELNYTVPNLRVLTGWFSVHQNRQEDRRHKMLTCLYRL</sequence>
<evidence type="ECO:0000256" key="5">
    <source>
        <dbReference type="SAM" id="SignalP"/>
    </source>
</evidence>
<proteinExistence type="inferred from homology"/>
<comment type="subcellular location">
    <subcellularLocation>
        <location evidence="1">Secreted</location>
    </subcellularLocation>
</comment>
<evidence type="ECO:0000313" key="7">
    <source>
        <dbReference type="Proteomes" id="UP000762676"/>
    </source>
</evidence>
<organism evidence="6 7">
    <name type="scientific">Elysia marginata</name>
    <dbReference type="NCBI Taxonomy" id="1093978"/>
    <lineage>
        <taxon>Eukaryota</taxon>
        <taxon>Metazoa</taxon>
        <taxon>Spiralia</taxon>
        <taxon>Lophotrochozoa</taxon>
        <taxon>Mollusca</taxon>
        <taxon>Gastropoda</taxon>
        <taxon>Heterobranchia</taxon>
        <taxon>Euthyneura</taxon>
        <taxon>Panpulmonata</taxon>
        <taxon>Sacoglossa</taxon>
        <taxon>Placobranchoidea</taxon>
        <taxon>Plakobranchidae</taxon>
        <taxon>Elysia</taxon>
    </lineage>
</organism>
<dbReference type="AlphaFoldDB" id="A0AAV4ELB3"/>
<keyword evidence="4" id="KW-1015">Disulfide bond</keyword>
<feature type="chain" id="PRO_5043708150" evidence="5">
    <location>
        <begin position="30"/>
        <end position="186"/>
    </location>
</feature>
<gene>
    <name evidence="6" type="ORF">ElyMa_001850200</name>
</gene>
<dbReference type="GO" id="GO:0030199">
    <property type="term" value="P:collagen fibril organization"/>
    <property type="evidence" value="ECO:0007669"/>
    <property type="project" value="TreeGrafter"/>
</dbReference>
<evidence type="ECO:0000313" key="6">
    <source>
        <dbReference type="EMBL" id="GFR61561.1"/>
    </source>
</evidence>